<organism evidence="1 2">
    <name type="scientific">Microcebus murinus</name>
    <name type="common">Gray mouse lemur</name>
    <name type="synonym">Lemur murinus</name>
    <dbReference type="NCBI Taxonomy" id="30608"/>
    <lineage>
        <taxon>Eukaryota</taxon>
        <taxon>Metazoa</taxon>
        <taxon>Chordata</taxon>
        <taxon>Craniata</taxon>
        <taxon>Vertebrata</taxon>
        <taxon>Euteleostomi</taxon>
        <taxon>Mammalia</taxon>
        <taxon>Eutheria</taxon>
        <taxon>Euarchontoglires</taxon>
        <taxon>Primates</taxon>
        <taxon>Strepsirrhini</taxon>
        <taxon>Lemuriformes</taxon>
        <taxon>Cheirogaleidae</taxon>
        <taxon>Microcebus</taxon>
    </lineage>
</organism>
<name>A0A8C6EJC9_MICMU</name>
<reference evidence="1" key="2">
    <citation type="submission" date="2025-08" db="UniProtKB">
        <authorList>
            <consortium name="Ensembl"/>
        </authorList>
    </citation>
    <scope>IDENTIFICATION</scope>
</reference>
<evidence type="ECO:0000313" key="2">
    <source>
        <dbReference type="Proteomes" id="UP000694394"/>
    </source>
</evidence>
<reference evidence="1" key="3">
    <citation type="submission" date="2025-09" db="UniProtKB">
        <authorList>
            <consortium name="Ensembl"/>
        </authorList>
    </citation>
    <scope>IDENTIFICATION</scope>
</reference>
<dbReference type="AlphaFoldDB" id="A0A8C6EJC9"/>
<sequence>VLLCSLGSPVCFCDPCPDEVADLFLATRRAGAVVEKYFQGPLSPSPCRGSWPEAGQTVK</sequence>
<accession>A0A8C6EJC9</accession>
<dbReference type="Proteomes" id="UP000694394">
    <property type="component" value="Chromosome 30"/>
</dbReference>
<proteinExistence type="predicted"/>
<dbReference type="EMBL" id="ABDC03032327">
    <property type="status" value="NOT_ANNOTATED_CDS"/>
    <property type="molecule type" value="Genomic_DNA"/>
</dbReference>
<keyword evidence="2" id="KW-1185">Reference proteome</keyword>
<evidence type="ECO:0000313" key="1">
    <source>
        <dbReference type="Ensembl" id="ENSMICP00000046778.1"/>
    </source>
</evidence>
<protein>
    <submittedName>
        <fullName evidence="1">Uncharacterized protein</fullName>
    </submittedName>
</protein>
<dbReference type="Ensembl" id="ENSMICT00000059792.1">
    <property type="protein sequence ID" value="ENSMICP00000046778.1"/>
    <property type="gene ID" value="ENSMICG00000046117.1"/>
</dbReference>
<reference evidence="1" key="1">
    <citation type="submission" date="2016-12" db="EMBL/GenBank/DDBJ databases">
        <title>Mouse lemur reference genome and diversity panel.</title>
        <authorList>
            <person name="Harris R."/>
            <person name="Larsen P."/>
            <person name="Liu Y."/>
            <person name="Hughes D.S."/>
            <person name="Murali S."/>
            <person name="Raveendran M."/>
            <person name="Korchina V."/>
            <person name="Wang M."/>
            <person name="Jhangiani S."/>
            <person name="Bandaranaike D."/>
            <person name="Bellair M."/>
            <person name="Blankenburg K."/>
            <person name="Chao H."/>
            <person name="Dahdouli M."/>
            <person name="Dinh H."/>
            <person name="Doddapaneni H."/>
            <person name="English A."/>
            <person name="Firestine M."/>
            <person name="Gnanaolivu R."/>
            <person name="Gross S."/>
            <person name="Hernandez B."/>
            <person name="Javaid M."/>
            <person name="Jayaseelan J."/>
            <person name="Jones J."/>
            <person name="Khan Z."/>
            <person name="Kovar C."/>
            <person name="Kurapati P."/>
            <person name="Le B."/>
            <person name="Lee S."/>
            <person name="Li M."/>
            <person name="Mathew T."/>
            <person name="Narasimhan A."/>
            <person name="Ngo D."/>
            <person name="Nguyen L."/>
            <person name="Okwuonu G."/>
            <person name="Ongeri F."/>
            <person name="Osuji N."/>
            <person name="Pu L.-L."/>
            <person name="Puazo M."/>
            <person name="Quiroz J."/>
            <person name="Raj R."/>
            <person name="Rajbhandari K."/>
            <person name="Reid J.G."/>
            <person name="Santibanez J."/>
            <person name="Sexton D."/>
            <person name="Skinner E."/>
            <person name="Vee V."/>
            <person name="Weissenberger G."/>
            <person name="Wu Y."/>
            <person name="Xin Y."/>
            <person name="Han Y."/>
            <person name="Campbell C."/>
            <person name="Brown A."/>
            <person name="Sullivan B."/>
            <person name="Shelton J."/>
            <person name="Brown S."/>
            <person name="Dudchenko O."/>
            <person name="Machol I."/>
            <person name="Durand N."/>
            <person name="Shamim M."/>
            <person name="Lieberman A."/>
            <person name="Muzny D.M."/>
            <person name="Richards S."/>
            <person name="Yoder A."/>
            <person name="Worley K.C."/>
            <person name="Rogers J."/>
            <person name="Gibbs R.A."/>
        </authorList>
    </citation>
    <scope>NUCLEOTIDE SEQUENCE [LARGE SCALE GENOMIC DNA]</scope>
</reference>